<name>A0A7T8JXC4_CALRO</name>
<protein>
    <submittedName>
        <fullName evidence="7">Facilitated trehalose transporter Tret1like</fullName>
    </submittedName>
</protein>
<dbReference type="AlphaFoldDB" id="A0A7T8JXC4"/>
<feature type="non-terminal residue" evidence="7">
    <location>
        <position position="1"/>
    </location>
</feature>
<dbReference type="GO" id="GO:0022857">
    <property type="term" value="F:transmembrane transporter activity"/>
    <property type="evidence" value="ECO:0007669"/>
    <property type="project" value="InterPro"/>
</dbReference>
<proteinExistence type="predicted"/>
<dbReference type="GO" id="GO:0016020">
    <property type="term" value="C:membrane"/>
    <property type="evidence" value="ECO:0007669"/>
    <property type="project" value="UniProtKB-SubCell"/>
</dbReference>
<sequence>LRHAMESMSQSSSFSDLLKSYNLRPLFISILVMMGQQTSGINAVLSYSQNIFALTSSGMSPLMETIIMDLMMVVATLLAAGVSDRLGRRFLIIISGSTIFLSLLSIGTYYFLDSGGYPIVKSLSWLPLVSLCFHVMSFSFGYGPIPWLLMSEIFAPEIRGYASAIA</sequence>
<dbReference type="Proteomes" id="UP000595437">
    <property type="component" value="Chromosome 12"/>
</dbReference>
<gene>
    <name evidence="7" type="ORF">FKW44_017577</name>
</gene>
<feature type="domain" description="Major facilitator superfamily (MFS) profile" evidence="6">
    <location>
        <begin position="1"/>
        <end position="166"/>
    </location>
</feature>
<dbReference type="InterPro" id="IPR005829">
    <property type="entry name" value="Sugar_transporter_CS"/>
</dbReference>
<keyword evidence="4 5" id="KW-0472">Membrane</keyword>
<evidence type="ECO:0000256" key="4">
    <source>
        <dbReference type="ARBA" id="ARBA00023136"/>
    </source>
</evidence>
<dbReference type="PROSITE" id="PS50850">
    <property type="entry name" value="MFS"/>
    <property type="match status" value="1"/>
</dbReference>
<keyword evidence="3 5" id="KW-1133">Transmembrane helix</keyword>
<dbReference type="PANTHER" id="PTHR48021">
    <property type="match status" value="1"/>
</dbReference>
<dbReference type="SUPFAM" id="SSF103473">
    <property type="entry name" value="MFS general substrate transporter"/>
    <property type="match status" value="1"/>
</dbReference>
<dbReference type="Pfam" id="PF00083">
    <property type="entry name" value="Sugar_tr"/>
    <property type="match status" value="1"/>
</dbReference>
<dbReference type="OrthoDB" id="6612291at2759"/>
<evidence type="ECO:0000256" key="2">
    <source>
        <dbReference type="ARBA" id="ARBA00022692"/>
    </source>
</evidence>
<dbReference type="InterPro" id="IPR050549">
    <property type="entry name" value="MFS_Trehalose_Transporter"/>
</dbReference>
<dbReference type="PRINTS" id="PR00171">
    <property type="entry name" value="SUGRTRNSPORT"/>
</dbReference>
<feature type="transmembrane region" description="Helical" evidence="5">
    <location>
        <begin position="21"/>
        <end position="45"/>
    </location>
</feature>
<dbReference type="InterPro" id="IPR036259">
    <property type="entry name" value="MFS_trans_sf"/>
</dbReference>
<feature type="non-terminal residue" evidence="7">
    <location>
        <position position="166"/>
    </location>
</feature>
<dbReference type="InterPro" id="IPR020846">
    <property type="entry name" value="MFS_dom"/>
</dbReference>
<dbReference type="PANTHER" id="PTHR48021:SF1">
    <property type="entry name" value="GH07001P-RELATED"/>
    <property type="match status" value="1"/>
</dbReference>
<accession>A0A7T8JXC4</accession>
<dbReference type="Gene3D" id="1.20.1250.20">
    <property type="entry name" value="MFS general substrate transporter like domains"/>
    <property type="match status" value="1"/>
</dbReference>
<feature type="transmembrane region" description="Helical" evidence="5">
    <location>
        <begin position="65"/>
        <end position="83"/>
    </location>
</feature>
<keyword evidence="2 5" id="KW-0812">Transmembrane</keyword>
<dbReference type="PROSITE" id="PS00216">
    <property type="entry name" value="SUGAR_TRANSPORT_1"/>
    <property type="match status" value="1"/>
</dbReference>
<evidence type="ECO:0000256" key="1">
    <source>
        <dbReference type="ARBA" id="ARBA00004141"/>
    </source>
</evidence>
<evidence type="ECO:0000256" key="3">
    <source>
        <dbReference type="ARBA" id="ARBA00022989"/>
    </source>
</evidence>
<evidence type="ECO:0000313" key="7">
    <source>
        <dbReference type="EMBL" id="QQP37345.1"/>
    </source>
</evidence>
<dbReference type="InterPro" id="IPR003663">
    <property type="entry name" value="Sugar/inositol_transpt"/>
</dbReference>
<evidence type="ECO:0000313" key="8">
    <source>
        <dbReference type="Proteomes" id="UP000595437"/>
    </source>
</evidence>
<organism evidence="7 8">
    <name type="scientific">Caligus rogercresseyi</name>
    <name type="common">Sea louse</name>
    <dbReference type="NCBI Taxonomy" id="217165"/>
    <lineage>
        <taxon>Eukaryota</taxon>
        <taxon>Metazoa</taxon>
        <taxon>Ecdysozoa</taxon>
        <taxon>Arthropoda</taxon>
        <taxon>Crustacea</taxon>
        <taxon>Multicrustacea</taxon>
        <taxon>Hexanauplia</taxon>
        <taxon>Copepoda</taxon>
        <taxon>Siphonostomatoida</taxon>
        <taxon>Caligidae</taxon>
        <taxon>Caligus</taxon>
    </lineage>
</organism>
<evidence type="ECO:0000259" key="6">
    <source>
        <dbReference type="PROSITE" id="PS50850"/>
    </source>
</evidence>
<dbReference type="EMBL" id="CP045901">
    <property type="protein sequence ID" value="QQP37345.1"/>
    <property type="molecule type" value="Genomic_DNA"/>
</dbReference>
<feature type="transmembrane region" description="Helical" evidence="5">
    <location>
        <begin position="90"/>
        <end position="112"/>
    </location>
</feature>
<keyword evidence="8" id="KW-1185">Reference proteome</keyword>
<dbReference type="InterPro" id="IPR005828">
    <property type="entry name" value="MFS_sugar_transport-like"/>
</dbReference>
<feature type="transmembrane region" description="Helical" evidence="5">
    <location>
        <begin position="124"/>
        <end position="149"/>
    </location>
</feature>
<evidence type="ECO:0000256" key="5">
    <source>
        <dbReference type="SAM" id="Phobius"/>
    </source>
</evidence>
<reference evidence="8" key="1">
    <citation type="submission" date="2021-01" db="EMBL/GenBank/DDBJ databases">
        <title>Caligus Genome Assembly.</title>
        <authorList>
            <person name="Gallardo-Escarate C."/>
        </authorList>
    </citation>
    <scope>NUCLEOTIDE SEQUENCE [LARGE SCALE GENOMIC DNA]</scope>
</reference>
<comment type="subcellular location">
    <subcellularLocation>
        <location evidence="1">Membrane</location>
        <topology evidence="1">Multi-pass membrane protein</topology>
    </subcellularLocation>
</comment>